<sequence length="253" mass="27435">MYVVGDCEIGFPVILGMDTLLALGMQIIVNEARRMNPLYPNPGENWPILSTGLTMSLASPEWFQESTDAVAIDYKGPLGNRLQSTTGSRKQPSTSWHADSATPESAPSQPRPALTQLQTNLEGSDQPDEMLTRRSRQIQTAAPPPPFSLSALRSPSRHLLSFTPVYLTSNTYSLAPQVPSHYSSCKPCLTYIAAGSASSLHLFDFVLQKLQEHDGVHRGRSLFSKLGIGNLPDGPFAASTGSRVHVRLPGSYG</sequence>
<protein>
    <submittedName>
        <fullName evidence="2">Uncharacterized protein</fullName>
    </submittedName>
</protein>
<evidence type="ECO:0000313" key="3">
    <source>
        <dbReference type="Proteomes" id="UP000000305"/>
    </source>
</evidence>
<dbReference type="Proteomes" id="UP000000305">
    <property type="component" value="Unassembled WGS sequence"/>
</dbReference>
<name>E9GSY3_DAPPU</name>
<evidence type="ECO:0000256" key="1">
    <source>
        <dbReference type="SAM" id="MobiDB-lite"/>
    </source>
</evidence>
<reference evidence="2 3" key="1">
    <citation type="journal article" date="2011" name="Science">
        <title>The ecoresponsive genome of Daphnia pulex.</title>
        <authorList>
            <person name="Colbourne J.K."/>
            <person name="Pfrender M.E."/>
            <person name="Gilbert D."/>
            <person name="Thomas W.K."/>
            <person name="Tucker A."/>
            <person name="Oakley T.H."/>
            <person name="Tokishita S."/>
            <person name="Aerts A."/>
            <person name="Arnold G.J."/>
            <person name="Basu M.K."/>
            <person name="Bauer D.J."/>
            <person name="Caceres C.E."/>
            <person name="Carmel L."/>
            <person name="Casola C."/>
            <person name="Choi J.H."/>
            <person name="Detter J.C."/>
            <person name="Dong Q."/>
            <person name="Dusheyko S."/>
            <person name="Eads B.D."/>
            <person name="Frohlich T."/>
            <person name="Geiler-Samerotte K.A."/>
            <person name="Gerlach D."/>
            <person name="Hatcher P."/>
            <person name="Jogdeo S."/>
            <person name="Krijgsveld J."/>
            <person name="Kriventseva E.V."/>
            <person name="Kultz D."/>
            <person name="Laforsch C."/>
            <person name="Lindquist E."/>
            <person name="Lopez J."/>
            <person name="Manak J.R."/>
            <person name="Muller J."/>
            <person name="Pangilinan J."/>
            <person name="Patwardhan R.P."/>
            <person name="Pitluck S."/>
            <person name="Pritham E.J."/>
            <person name="Rechtsteiner A."/>
            <person name="Rho M."/>
            <person name="Rogozin I.B."/>
            <person name="Sakarya O."/>
            <person name="Salamov A."/>
            <person name="Schaack S."/>
            <person name="Shapiro H."/>
            <person name="Shiga Y."/>
            <person name="Skalitzky C."/>
            <person name="Smith Z."/>
            <person name="Souvorov A."/>
            <person name="Sung W."/>
            <person name="Tang Z."/>
            <person name="Tsuchiya D."/>
            <person name="Tu H."/>
            <person name="Vos H."/>
            <person name="Wang M."/>
            <person name="Wolf Y.I."/>
            <person name="Yamagata H."/>
            <person name="Yamada T."/>
            <person name="Ye Y."/>
            <person name="Shaw J.R."/>
            <person name="Andrews J."/>
            <person name="Crease T.J."/>
            <person name="Tang H."/>
            <person name="Lucas S.M."/>
            <person name="Robertson H.M."/>
            <person name="Bork P."/>
            <person name="Koonin E.V."/>
            <person name="Zdobnov E.M."/>
            <person name="Grigoriev I.V."/>
            <person name="Lynch M."/>
            <person name="Boore J.L."/>
        </authorList>
    </citation>
    <scope>NUCLEOTIDE SEQUENCE [LARGE SCALE GENOMIC DNA]</scope>
</reference>
<keyword evidence="3" id="KW-1185">Reference proteome</keyword>
<gene>
    <name evidence="2" type="ORF">DAPPUDRAFT_106222</name>
</gene>
<feature type="compositionally biased region" description="Polar residues" evidence="1">
    <location>
        <begin position="81"/>
        <end position="108"/>
    </location>
</feature>
<feature type="region of interest" description="Disordered" evidence="1">
    <location>
        <begin position="80"/>
        <end position="150"/>
    </location>
</feature>
<evidence type="ECO:0000313" key="2">
    <source>
        <dbReference type="EMBL" id="EFX77270.1"/>
    </source>
</evidence>
<dbReference type="HOGENOM" id="CLU_1099454_0_0_1"/>
<organism evidence="2 3">
    <name type="scientific">Daphnia pulex</name>
    <name type="common">Water flea</name>
    <dbReference type="NCBI Taxonomy" id="6669"/>
    <lineage>
        <taxon>Eukaryota</taxon>
        <taxon>Metazoa</taxon>
        <taxon>Ecdysozoa</taxon>
        <taxon>Arthropoda</taxon>
        <taxon>Crustacea</taxon>
        <taxon>Branchiopoda</taxon>
        <taxon>Diplostraca</taxon>
        <taxon>Cladocera</taxon>
        <taxon>Anomopoda</taxon>
        <taxon>Daphniidae</taxon>
        <taxon>Daphnia</taxon>
    </lineage>
</organism>
<dbReference type="KEGG" id="dpx:DAPPUDRAFT_106222"/>
<accession>E9GSY3</accession>
<dbReference type="InParanoid" id="E9GSY3"/>
<proteinExistence type="predicted"/>
<dbReference type="EMBL" id="GL732563">
    <property type="protein sequence ID" value="EFX77270.1"/>
    <property type="molecule type" value="Genomic_DNA"/>
</dbReference>
<dbReference type="AlphaFoldDB" id="E9GSY3"/>